<evidence type="ECO:0000313" key="2">
    <source>
        <dbReference type="Proteomes" id="UP000192439"/>
    </source>
</evidence>
<sequence length="53" mass="6283">MGKVRKWTCCENLKLSWLVRIQETGELRMSNNQLNGLFRDFLPVNLALPYLWS</sequence>
<evidence type="ECO:0000313" key="1">
    <source>
        <dbReference type="EMBL" id="ARI81299.1"/>
    </source>
</evidence>
<dbReference type="EMBL" id="CP020771">
    <property type="protein sequence ID" value="ARI81299.1"/>
    <property type="molecule type" value="Genomic_DNA"/>
</dbReference>
<proteinExistence type="predicted"/>
<keyword evidence="2" id="KW-1185">Reference proteome</keyword>
<dbReference type="Proteomes" id="UP000192439">
    <property type="component" value="Chromosome"/>
</dbReference>
<dbReference type="AlphaFoldDB" id="A0AB33BTU6"/>
<accession>A0AB33BTU6</accession>
<protein>
    <submittedName>
        <fullName evidence="1">Uncharacterized protein</fullName>
    </submittedName>
</protein>
<organism evidence="1 2">
    <name type="scientific">Microcystis aeruginosa PCC 7806SL</name>
    <dbReference type="NCBI Taxonomy" id="1903187"/>
    <lineage>
        <taxon>Bacteria</taxon>
        <taxon>Bacillati</taxon>
        <taxon>Cyanobacteriota</taxon>
        <taxon>Cyanophyceae</taxon>
        <taxon>Oscillatoriophycideae</taxon>
        <taxon>Chroococcales</taxon>
        <taxon>Microcystaceae</taxon>
        <taxon>Microcystis</taxon>
    </lineage>
</organism>
<name>A0AB33BTU6_MICA7</name>
<reference evidence="1 2" key="1">
    <citation type="journal article" date="2018" name="Harmful Algae">
        <title>The highly heterogeneous methylated genomes and diverse restriction-modification systems of bloom-forming Microcystis.</title>
        <authorList>
            <person name="Zhao L."/>
            <person name="Song Y."/>
            <person name="Li L."/>
            <person name="Gan N."/>
            <person name="Brand J.J."/>
            <person name="Song L."/>
        </authorList>
    </citation>
    <scope>NUCLEOTIDE SEQUENCE [LARGE SCALE GENOMIC DNA]</scope>
    <source>
        <strain evidence="1 2">PCC 7806SL</strain>
    </source>
</reference>
<gene>
    <name evidence="1" type="ORF">BH695_2018</name>
</gene>